<proteinExistence type="predicted"/>
<evidence type="ECO:0000313" key="2">
    <source>
        <dbReference type="Proteomes" id="UP000437131"/>
    </source>
</evidence>
<protein>
    <submittedName>
        <fullName evidence="1">DUF3143 domain-containing protein</fullName>
    </submittedName>
</protein>
<dbReference type="PANTHER" id="PTHR35765:SF2">
    <property type="entry name" value="OS05G0569200 PROTEIN"/>
    <property type="match status" value="1"/>
</dbReference>
<dbReference type="PANTHER" id="PTHR35765">
    <property type="entry name" value="OS05G0569200 PROTEIN"/>
    <property type="match status" value="1"/>
</dbReference>
<dbReference type="AlphaFoldDB" id="A0A844GP73"/>
<sequence length="90" mass="10185">MAQLTPQSPLYNFPLPEIEAWLKKMGCDQNPQELNCWYVKKGNWEAEITLDIEDICVSYLNAGADGSDIKRAFPYSLSRQDIEDAVFSGP</sequence>
<evidence type="ECO:0000313" key="1">
    <source>
        <dbReference type="EMBL" id="MTF37650.1"/>
    </source>
</evidence>
<accession>A0A844GP73</accession>
<gene>
    <name evidence="1" type="ORF">GGC33_01715</name>
</gene>
<dbReference type="Pfam" id="PF11341">
    <property type="entry name" value="DUF3143"/>
    <property type="match status" value="1"/>
</dbReference>
<reference evidence="1 2" key="1">
    <citation type="submission" date="2019-11" db="EMBL/GenBank/DDBJ databases">
        <title>Isolation of a new High Light Tolerant Cyanobacteria.</title>
        <authorList>
            <person name="Dobson Z."/>
            <person name="Vaughn N."/>
            <person name="Vaughn M."/>
            <person name="Fromme P."/>
            <person name="Mazor Y."/>
        </authorList>
    </citation>
    <scope>NUCLEOTIDE SEQUENCE [LARGE SCALE GENOMIC DNA]</scope>
    <source>
        <strain evidence="1 2">0216</strain>
    </source>
</reference>
<dbReference type="InterPro" id="IPR021489">
    <property type="entry name" value="DUF3143"/>
</dbReference>
<dbReference type="Proteomes" id="UP000437131">
    <property type="component" value="Unassembled WGS sequence"/>
</dbReference>
<organism evidence="1 2">
    <name type="scientific">Cyanobacterium aponinum 0216</name>
    <dbReference type="NCBI Taxonomy" id="2676140"/>
    <lineage>
        <taxon>Bacteria</taxon>
        <taxon>Bacillati</taxon>
        <taxon>Cyanobacteriota</taxon>
        <taxon>Cyanophyceae</taxon>
        <taxon>Oscillatoriophycideae</taxon>
        <taxon>Chroococcales</taxon>
        <taxon>Geminocystaceae</taxon>
        <taxon>Cyanobacterium</taxon>
    </lineage>
</organism>
<dbReference type="EMBL" id="WMIA01000001">
    <property type="protein sequence ID" value="MTF37650.1"/>
    <property type="molecule type" value="Genomic_DNA"/>
</dbReference>
<comment type="caution">
    <text evidence="1">The sequence shown here is derived from an EMBL/GenBank/DDBJ whole genome shotgun (WGS) entry which is preliminary data.</text>
</comment>
<dbReference type="RefSeq" id="WP_015218156.1">
    <property type="nucleotide sequence ID" value="NZ_WMIA01000001.1"/>
</dbReference>
<name>A0A844GP73_9CHRO</name>